<keyword evidence="3" id="KW-0285">Flavoprotein</keyword>
<sequence length="518" mass="53054">MGGLGLAGLVAGGGALAGCQDGTTPAAPTGSPEPAAWAALDARLDGRLLRPGDPDYPAASRLFDPAFDDVRPAAVARARSAADVRACVEFARQQDLAITARAGGHSYGGYSSTTGLVVDVTAMATVTPNADGTARIGAGALLVDVYDQLGQAGRALPAGSCPTVGIAGLALGGGIGVLGRRHGLTCDRMLSAEVVLASGEVVRTDASHDPELLWALRGGGGGNVGIVTSFDFATHAATPLVLVSCRWPWAASAEVLAAWQRWISDPGGAPDTFWSTCVVSSVPSGGVGGTPALRLSGVSCGPADEAGVAAVRAQLDALADAAGQQPISVSVVPREHRRAMLIEAGCAGLEVAACHPRDRAPGGTLPRVAQRAASAFLREPLSTGGVATMLAAIERRQRTAGARSGAIILDSWGGEINRVAPADTAFVHRSTIASAQYVAGYDIRDPPAAKAANEAWLRATVAAMAPHVSSSAYQNYIDPELSDWARAYYGDNLGRLRQAKRVYDPDNLFRFAQGITPA</sequence>
<evidence type="ECO:0000259" key="6">
    <source>
        <dbReference type="PROSITE" id="PS51387"/>
    </source>
</evidence>
<keyword evidence="8" id="KW-1185">Reference proteome</keyword>
<evidence type="ECO:0000313" key="7">
    <source>
        <dbReference type="EMBL" id="MCK9875075.1"/>
    </source>
</evidence>
<keyword evidence="5" id="KW-0560">Oxidoreductase</keyword>
<comment type="caution">
    <text evidence="7">The sequence shown here is derived from an EMBL/GenBank/DDBJ whole genome shotgun (WGS) entry which is preliminary data.</text>
</comment>
<dbReference type="Gene3D" id="3.30.465.10">
    <property type="match status" value="1"/>
</dbReference>
<dbReference type="SUPFAM" id="SSF56176">
    <property type="entry name" value="FAD-binding/transporter-associated domain-like"/>
    <property type="match status" value="1"/>
</dbReference>
<evidence type="ECO:0000256" key="4">
    <source>
        <dbReference type="ARBA" id="ARBA00022827"/>
    </source>
</evidence>
<dbReference type="EMBL" id="JALKFT010000003">
    <property type="protein sequence ID" value="MCK9875075.1"/>
    <property type="molecule type" value="Genomic_DNA"/>
</dbReference>
<dbReference type="Gene3D" id="3.40.462.20">
    <property type="match status" value="1"/>
</dbReference>
<dbReference type="PANTHER" id="PTHR42973:SF39">
    <property type="entry name" value="FAD-BINDING PCMH-TYPE DOMAIN-CONTAINING PROTEIN"/>
    <property type="match status" value="1"/>
</dbReference>
<dbReference type="PANTHER" id="PTHR42973">
    <property type="entry name" value="BINDING OXIDOREDUCTASE, PUTATIVE (AFU_ORTHOLOGUE AFUA_1G17690)-RELATED"/>
    <property type="match status" value="1"/>
</dbReference>
<protein>
    <submittedName>
        <fullName evidence="7">FAD-binding protein</fullName>
    </submittedName>
</protein>
<comment type="similarity">
    <text evidence="2">Belongs to the oxygen-dependent FAD-linked oxidoreductase family.</text>
</comment>
<dbReference type="PROSITE" id="PS00862">
    <property type="entry name" value="OX2_COVAL_FAD"/>
    <property type="match status" value="1"/>
</dbReference>
<name>A0ABT0JU47_9ACTN</name>
<dbReference type="Gene3D" id="3.30.43.10">
    <property type="entry name" value="Uridine Diphospho-n-acetylenolpyruvylglucosamine Reductase, domain 2"/>
    <property type="match status" value="1"/>
</dbReference>
<dbReference type="Proteomes" id="UP001201873">
    <property type="component" value="Unassembled WGS sequence"/>
</dbReference>
<evidence type="ECO:0000256" key="2">
    <source>
        <dbReference type="ARBA" id="ARBA00005466"/>
    </source>
</evidence>
<dbReference type="Pfam" id="PF01565">
    <property type="entry name" value="FAD_binding_4"/>
    <property type="match status" value="1"/>
</dbReference>
<evidence type="ECO:0000313" key="8">
    <source>
        <dbReference type="Proteomes" id="UP001201873"/>
    </source>
</evidence>
<dbReference type="InterPro" id="IPR036318">
    <property type="entry name" value="FAD-bd_PCMH-like_sf"/>
</dbReference>
<dbReference type="PROSITE" id="PS51387">
    <property type="entry name" value="FAD_PCMH"/>
    <property type="match status" value="1"/>
</dbReference>
<gene>
    <name evidence="7" type="ORF">MXD59_04630</name>
</gene>
<comment type="cofactor">
    <cofactor evidence="1">
        <name>FAD</name>
        <dbReference type="ChEBI" id="CHEBI:57692"/>
    </cofactor>
</comment>
<proteinExistence type="inferred from homology"/>
<feature type="domain" description="FAD-binding PCMH-type" evidence="6">
    <location>
        <begin position="68"/>
        <end position="237"/>
    </location>
</feature>
<dbReference type="InterPro" id="IPR006093">
    <property type="entry name" value="Oxy_OxRdtase_FAD_BS"/>
</dbReference>
<dbReference type="RefSeq" id="WP_248823661.1">
    <property type="nucleotide sequence ID" value="NZ_JALKFT010000003.1"/>
</dbReference>
<keyword evidence="4" id="KW-0274">FAD</keyword>
<evidence type="ECO:0000256" key="1">
    <source>
        <dbReference type="ARBA" id="ARBA00001974"/>
    </source>
</evidence>
<accession>A0ABT0JU47</accession>
<reference evidence="7 8" key="1">
    <citation type="submission" date="2022-04" db="EMBL/GenBank/DDBJ databases">
        <title>Genome diversity in the genus Frankia.</title>
        <authorList>
            <person name="Carlos-Shanley C."/>
            <person name="Hahn D."/>
        </authorList>
    </citation>
    <scope>NUCLEOTIDE SEQUENCE [LARGE SCALE GENOMIC DNA]</scope>
    <source>
        <strain evidence="7 8">Ag45/Mut15</strain>
    </source>
</reference>
<organism evidence="7 8">
    <name type="scientific">Frankia umida</name>
    <dbReference type="NCBI Taxonomy" id="573489"/>
    <lineage>
        <taxon>Bacteria</taxon>
        <taxon>Bacillati</taxon>
        <taxon>Actinomycetota</taxon>
        <taxon>Actinomycetes</taxon>
        <taxon>Frankiales</taxon>
        <taxon>Frankiaceae</taxon>
        <taxon>Frankia</taxon>
    </lineage>
</organism>
<dbReference type="Pfam" id="PF08031">
    <property type="entry name" value="BBE"/>
    <property type="match status" value="1"/>
</dbReference>
<dbReference type="InterPro" id="IPR006094">
    <property type="entry name" value="Oxid_FAD_bind_N"/>
</dbReference>
<evidence type="ECO:0000256" key="3">
    <source>
        <dbReference type="ARBA" id="ARBA00022630"/>
    </source>
</evidence>
<evidence type="ECO:0000256" key="5">
    <source>
        <dbReference type="ARBA" id="ARBA00023002"/>
    </source>
</evidence>
<dbReference type="InterPro" id="IPR050416">
    <property type="entry name" value="FAD-linked_Oxidoreductase"/>
</dbReference>
<dbReference type="InterPro" id="IPR016167">
    <property type="entry name" value="FAD-bd_PCMH_sub1"/>
</dbReference>
<dbReference type="InterPro" id="IPR012951">
    <property type="entry name" value="BBE"/>
</dbReference>
<dbReference type="InterPro" id="IPR016169">
    <property type="entry name" value="FAD-bd_PCMH_sub2"/>
</dbReference>
<dbReference type="InterPro" id="IPR016166">
    <property type="entry name" value="FAD-bd_PCMH"/>
</dbReference>